<dbReference type="AlphaFoldDB" id="A0A1I8HBH6"/>
<evidence type="ECO:0000313" key="3">
    <source>
        <dbReference type="Proteomes" id="UP000095280"/>
    </source>
</evidence>
<keyword evidence="2" id="KW-1133">Transmembrane helix</keyword>
<dbReference type="SUPFAM" id="SSF57302">
    <property type="entry name" value="Snake toxin-like"/>
    <property type="match status" value="1"/>
</dbReference>
<accession>A0A1I8HBH6</accession>
<feature type="transmembrane region" description="Helical" evidence="2">
    <location>
        <begin position="733"/>
        <end position="756"/>
    </location>
</feature>
<feature type="compositionally biased region" description="Low complexity" evidence="1">
    <location>
        <begin position="779"/>
        <end position="794"/>
    </location>
</feature>
<name>A0A1I8HBH6_9PLAT</name>
<sequence>RTGAKTRKVHLHRGLEASDFILTQAWRNLCWNRESNTHRCTERTERRARRQTSLPKPAKERCRDLATAAASDAALAAAECAVGSDPYRSTSRRHSAQMVSVLNTSSAQMVSVLNTSSAQMVSVLNTSSAQMVSVLNTSSAQMVSVLNTSSAQMVSVLNTSSAQMVSVLNTSFARMSTEYGYQAVFSSMKECTSGGQVTELPRCQQFVYLGGLVPDVREDLRRRRGLAWAAFRSVRAVLQSEALPDRQRATLFQAVVETVLLYNAETWTLTDSAGLLRAAFEISDERITNAALYRRAGLARPSELLRLRRLQLAGHIIRAESYCPQPVQEVLLLTLQAPYYRRGQARTRRFVDCLLADAGAPDSAGGAAFVRAQALKRALGDGGSSSLLGGGSPRRVAGTAQTYRGAGSGAFHARTEAGEVGGVPPGEVDLARLARKNKEASLKESWGLSIVPVSRPLSPLAALENVEITDEIFNSATLPCMSFLGLFGMSAAIVRFSLLVAQCLAVSAYARGGGIKCACTTAECIASGIDLCRTKTFCYSKLKRLQVQQEDTPVPLEKGCLAHDNRELCPSETQQGLSLDFVVHLGGQLFVHCCSTRWCNSLPLATLPRGIQPLRLLQLTESNLHPQQPWWPLRVTKSAEKAQNRPDLQPVTVKSLPPLPPPTLPQQKQQPPPPLRQQPMPTVAWRHRRPDRPPPQPPPQPPQAPAETAIGDVDRVGELGVGSAAHADLVHPVFIAVPVTSLCLILSALAALIVLVRRRDQMHYQPGEPMPQRLHRHQQLQQHQQHQQHQQQCH</sequence>
<keyword evidence="2" id="KW-0472">Membrane</keyword>
<organism evidence="3 4">
    <name type="scientific">Macrostomum lignano</name>
    <dbReference type="NCBI Taxonomy" id="282301"/>
    <lineage>
        <taxon>Eukaryota</taxon>
        <taxon>Metazoa</taxon>
        <taxon>Spiralia</taxon>
        <taxon>Lophotrochozoa</taxon>
        <taxon>Platyhelminthes</taxon>
        <taxon>Rhabditophora</taxon>
        <taxon>Macrostomorpha</taxon>
        <taxon>Macrostomida</taxon>
        <taxon>Macrostomidae</taxon>
        <taxon>Macrostomum</taxon>
    </lineage>
</organism>
<feature type="region of interest" description="Disordered" evidence="1">
    <location>
        <begin position="639"/>
        <end position="707"/>
    </location>
</feature>
<keyword evidence="3" id="KW-1185">Reference proteome</keyword>
<evidence type="ECO:0000313" key="4">
    <source>
        <dbReference type="WBParaSite" id="maker-uti_cns_0005176-snap-gene-0.3-mRNA-1"/>
    </source>
</evidence>
<evidence type="ECO:0000256" key="1">
    <source>
        <dbReference type="SAM" id="MobiDB-lite"/>
    </source>
</evidence>
<protein>
    <submittedName>
        <fullName evidence="4">Transmembrane protein</fullName>
    </submittedName>
</protein>
<dbReference type="WBParaSite" id="maker-uti_cns_0005176-snap-gene-0.3-mRNA-1">
    <property type="protein sequence ID" value="maker-uti_cns_0005176-snap-gene-0.3-mRNA-1"/>
    <property type="gene ID" value="maker-uti_cns_0005176-snap-gene-0.3"/>
</dbReference>
<dbReference type="InterPro" id="IPR045860">
    <property type="entry name" value="Snake_toxin-like_sf"/>
</dbReference>
<feature type="compositionally biased region" description="Pro residues" evidence="1">
    <location>
        <begin position="657"/>
        <end position="676"/>
    </location>
</feature>
<dbReference type="Gene3D" id="2.10.60.10">
    <property type="entry name" value="CD59"/>
    <property type="match status" value="1"/>
</dbReference>
<feature type="compositionally biased region" description="Pro residues" evidence="1">
    <location>
        <begin position="693"/>
        <end position="704"/>
    </location>
</feature>
<keyword evidence="2" id="KW-0812">Transmembrane</keyword>
<evidence type="ECO:0000256" key="2">
    <source>
        <dbReference type="SAM" id="Phobius"/>
    </source>
</evidence>
<proteinExistence type="predicted"/>
<dbReference type="Proteomes" id="UP000095280">
    <property type="component" value="Unplaced"/>
</dbReference>
<reference evidence="4" key="1">
    <citation type="submission" date="2016-11" db="UniProtKB">
        <authorList>
            <consortium name="WormBaseParasite"/>
        </authorList>
    </citation>
    <scope>IDENTIFICATION</scope>
</reference>
<feature type="region of interest" description="Disordered" evidence="1">
    <location>
        <begin position="764"/>
        <end position="794"/>
    </location>
</feature>